<dbReference type="Proteomes" id="UP000247409">
    <property type="component" value="Unassembled WGS sequence"/>
</dbReference>
<dbReference type="InterPro" id="IPR023214">
    <property type="entry name" value="HAD_sf"/>
</dbReference>
<name>A0A2V3IF58_9FLOR</name>
<dbReference type="Gene3D" id="3.30.70.1020">
    <property type="entry name" value="Trehalose-6-phosphate phosphatase related protein, domain 2"/>
    <property type="match status" value="1"/>
</dbReference>
<reference evidence="7 8" key="1">
    <citation type="journal article" date="2018" name="Mol. Biol. Evol.">
        <title>Analysis of the draft genome of the red seaweed Gracilariopsis chorda provides insights into genome size evolution in Rhodophyta.</title>
        <authorList>
            <person name="Lee J."/>
            <person name="Yang E.C."/>
            <person name="Graf L."/>
            <person name="Yang J.H."/>
            <person name="Qiu H."/>
            <person name="Zel Zion U."/>
            <person name="Chan C.X."/>
            <person name="Stephens T.G."/>
            <person name="Weber A.P.M."/>
            <person name="Boo G.H."/>
            <person name="Boo S.M."/>
            <person name="Kim K.M."/>
            <person name="Shin Y."/>
            <person name="Jung M."/>
            <person name="Lee S.J."/>
            <person name="Yim H.S."/>
            <person name="Lee J.H."/>
            <person name="Bhattacharya D."/>
            <person name="Yoon H.S."/>
        </authorList>
    </citation>
    <scope>NUCLEOTIDE SEQUENCE [LARGE SCALE GENOMIC DNA]</scope>
    <source>
        <strain evidence="7 8">SKKU-2015</strain>
        <tissue evidence="7">Whole body</tissue>
    </source>
</reference>
<feature type="compositionally biased region" description="Gly residues" evidence="6">
    <location>
        <begin position="18"/>
        <end position="27"/>
    </location>
</feature>
<dbReference type="InterPro" id="IPR036412">
    <property type="entry name" value="HAD-like_sf"/>
</dbReference>
<evidence type="ECO:0000256" key="2">
    <source>
        <dbReference type="ARBA" id="ARBA00005199"/>
    </source>
</evidence>
<evidence type="ECO:0000313" key="7">
    <source>
        <dbReference type="EMBL" id="PXF39830.1"/>
    </source>
</evidence>
<keyword evidence="4 5" id="KW-0378">Hydrolase</keyword>
<dbReference type="InterPro" id="IPR044651">
    <property type="entry name" value="OTSB-like"/>
</dbReference>
<proteinExistence type="inferred from homology"/>
<evidence type="ECO:0000256" key="4">
    <source>
        <dbReference type="ARBA" id="ARBA00022801"/>
    </source>
</evidence>
<evidence type="ECO:0000256" key="3">
    <source>
        <dbReference type="ARBA" id="ARBA00008770"/>
    </source>
</evidence>
<dbReference type="UniPathway" id="UPA00299"/>
<comment type="catalytic activity">
    <reaction evidence="1 5">
        <text>alpha,alpha-trehalose 6-phosphate + H2O = alpha,alpha-trehalose + phosphate</text>
        <dbReference type="Rhea" id="RHEA:23420"/>
        <dbReference type="ChEBI" id="CHEBI:15377"/>
        <dbReference type="ChEBI" id="CHEBI:16551"/>
        <dbReference type="ChEBI" id="CHEBI:43474"/>
        <dbReference type="ChEBI" id="CHEBI:58429"/>
        <dbReference type="EC" id="3.1.3.12"/>
    </reaction>
</comment>
<dbReference type="InterPro" id="IPR003337">
    <property type="entry name" value="Trehalose_PPase"/>
</dbReference>
<protein>
    <recommendedName>
        <fullName evidence="5">Trehalose 6-phosphate phosphatase</fullName>
        <ecNumber evidence="5">3.1.3.12</ecNumber>
    </recommendedName>
</protein>
<comment type="pathway">
    <text evidence="2 5">Glycan biosynthesis; trehalose biosynthesis.</text>
</comment>
<dbReference type="EC" id="3.1.3.12" evidence="5"/>
<evidence type="ECO:0000313" key="8">
    <source>
        <dbReference type="Proteomes" id="UP000247409"/>
    </source>
</evidence>
<dbReference type="SUPFAM" id="SSF56784">
    <property type="entry name" value="HAD-like"/>
    <property type="match status" value="1"/>
</dbReference>
<dbReference type="NCBIfam" id="TIGR00685">
    <property type="entry name" value="T6PP"/>
    <property type="match status" value="1"/>
</dbReference>
<evidence type="ECO:0000256" key="6">
    <source>
        <dbReference type="SAM" id="MobiDB-lite"/>
    </source>
</evidence>
<organism evidence="7 8">
    <name type="scientific">Gracilariopsis chorda</name>
    <dbReference type="NCBI Taxonomy" id="448386"/>
    <lineage>
        <taxon>Eukaryota</taxon>
        <taxon>Rhodophyta</taxon>
        <taxon>Florideophyceae</taxon>
        <taxon>Rhodymeniophycidae</taxon>
        <taxon>Gracilariales</taxon>
        <taxon>Gracilariaceae</taxon>
        <taxon>Gracilariopsis</taxon>
    </lineage>
</organism>
<dbReference type="GO" id="GO:0004805">
    <property type="term" value="F:trehalose-phosphatase activity"/>
    <property type="evidence" value="ECO:0007669"/>
    <property type="project" value="UniProtKB-EC"/>
</dbReference>
<keyword evidence="8" id="KW-1185">Reference proteome</keyword>
<comment type="similarity">
    <text evidence="3 5">Belongs to the trehalose phosphatase family.</text>
</comment>
<dbReference type="STRING" id="448386.A0A2V3IF58"/>
<dbReference type="Pfam" id="PF02358">
    <property type="entry name" value="Trehalose_PPase"/>
    <property type="match status" value="1"/>
</dbReference>
<dbReference type="AlphaFoldDB" id="A0A2V3IF58"/>
<dbReference type="Gene3D" id="3.40.50.1000">
    <property type="entry name" value="HAD superfamily/HAD-like"/>
    <property type="match status" value="1"/>
</dbReference>
<dbReference type="InterPro" id="IPR006379">
    <property type="entry name" value="HAD-SF_hydro_IIB"/>
</dbReference>
<dbReference type="PANTHER" id="PTHR43768">
    <property type="entry name" value="TREHALOSE 6-PHOSPHATE PHOSPHATASE"/>
    <property type="match status" value="1"/>
</dbReference>
<comment type="caution">
    <text evidence="7">The sequence shown here is derived from an EMBL/GenBank/DDBJ whole genome shotgun (WGS) entry which is preliminary data.</text>
</comment>
<comment type="function">
    <text evidence="5">Removes the phosphate from trehalose 6-phosphate to produce free trehalose.</text>
</comment>
<feature type="region of interest" description="Disordered" evidence="6">
    <location>
        <begin position="1"/>
        <end position="27"/>
    </location>
</feature>
<comment type="cofactor">
    <cofactor evidence="5">
        <name>a divalent metal cation</name>
        <dbReference type="ChEBI" id="CHEBI:60240"/>
    </cofactor>
</comment>
<accession>A0A2V3IF58</accession>
<dbReference type="EMBL" id="NBIV01000426">
    <property type="protein sequence ID" value="PXF39830.1"/>
    <property type="molecule type" value="Genomic_DNA"/>
</dbReference>
<sequence length="314" mass="34124">MGAGAEQLALRDGAGSAPHGGGGSGGSCPNGTSMCSAASTLRLATCLPNALERIEEVLREGRRVVLFLDYDGTLSPIVDDPDRAFLPEATRQVLREVASRYTTAIVTGRSKGKIMSFVKLSNVVYAGSHGFDIDGKLAGVGDISHRVAFEYRPSLVAAKTDMEKRLRQYAGASVEDNTLSVSFHYRKCEGDQIGAIESFVNGVAKQHDLALTRGKMVFELRPRVAWNKGKAVEYLLKAMKMDGEDVLPIYVGDDLTDEDAFKVLRGRGVSVIVAETHSTRLTVADLRVNDPSEVRQLLLYFARRQHYPCTALDA</sequence>
<dbReference type="NCBIfam" id="TIGR01484">
    <property type="entry name" value="HAD-SF-IIB"/>
    <property type="match status" value="1"/>
</dbReference>
<dbReference type="PANTHER" id="PTHR43768:SF3">
    <property type="entry name" value="TREHALOSE 6-PHOSPHATE PHOSPHATASE"/>
    <property type="match status" value="1"/>
</dbReference>
<evidence type="ECO:0000256" key="1">
    <source>
        <dbReference type="ARBA" id="ARBA00000500"/>
    </source>
</evidence>
<gene>
    <name evidence="7" type="ORF">BWQ96_10458</name>
</gene>
<dbReference type="GO" id="GO:0005992">
    <property type="term" value="P:trehalose biosynthetic process"/>
    <property type="evidence" value="ECO:0007669"/>
    <property type="project" value="UniProtKB-UniPathway"/>
</dbReference>
<dbReference type="OrthoDB" id="411251at2759"/>
<evidence type="ECO:0000256" key="5">
    <source>
        <dbReference type="RuleBase" id="RU361117"/>
    </source>
</evidence>